<feature type="domain" description="Thioredoxin" evidence="5">
    <location>
        <begin position="193"/>
        <end position="330"/>
    </location>
</feature>
<evidence type="ECO:0000256" key="3">
    <source>
        <dbReference type="ARBA" id="ARBA00023157"/>
    </source>
</evidence>
<dbReference type="PANTHER" id="PTHR42852:SF6">
    <property type="entry name" value="THIOL:DISULFIDE INTERCHANGE PROTEIN DSBE"/>
    <property type="match status" value="1"/>
</dbReference>
<dbReference type="InterPro" id="IPR036249">
    <property type="entry name" value="Thioredoxin-like_sf"/>
</dbReference>
<protein>
    <recommendedName>
        <fullName evidence="5">Thioredoxin domain-containing protein</fullName>
    </recommendedName>
</protein>
<dbReference type="GO" id="GO:0016491">
    <property type="term" value="F:oxidoreductase activity"/>
    <property type="evidence" value="ECO:0007669"/>
    <property type="project" value="InterPro"/>
</dbReference>
<dbReference type="PROSITE" id="PS51257">
    <property type="entry name" value="PROKAR_LIPOPROTEIN"/>
    <property type="match status" value="1"/>
</dbReference>
<evidence type="ECO:0000259" key="5">
    <source>
        <dbReference type="PROSITE" id="PS51352"/>
    </source>
</evidence>
<keyword evidence="4" id="KW-0676">Redox-active center</keyword>
<evidence type="ECO:0000256" key="4">
    <source>
        <dbReference type="ARBA" id="ARBA00023284"/>
    </source>
</evidence>
<proteinExistence type="predicted"/>
<dbReference type="OrthoDB" id="1069091at2"/>
<gene>
    <name evidence="6" type="ORF">CJ305_17750</name>
</gene>
<dbReference type="Pfam" id="PF14289">
    <property type="entry name" value="DUF4369"/>
    <property type="match status" value="1"/>
</dbReference>
<name>A0A2G1VMB4_9FLAO</name>
<dbReference type="EMBL" id="NQXA01000025">
    <property type="protein sequence ID" value="PHQ27912.1"/>
    <property type="molecule type" value="Genomic_DNA"/>
</dbReference>
<keyword evidence="3" id="KW-1015">Disulfide bond</keyword>
<comment type="subcellular location">
    <subcellularLocation>
        <location evidence="1">Cell envelope</location>
    </subcellularLocation>
</comment>
<dbReference type="GO" id="GO:0017004">
    <property type="term" value="P:cytochrome complex assembly"/>
    <property type="evidence" value="ECO:0007669"/>
    <property type="project" value="UniProtKB-KW"/>
</dbReference>
<dbReference type="Gene3D" id="3.40.30.10">
    <property type="entry name" value="Glutaredoxin"/>
    <property type="match status" value="1"/>
</dbReference>
<dbReference type="Pfam" id="PF00578">
    <property type="entry name" value="AhpC-TSA"/>
    <property type="match status" value="1"/>
</dbReference>
<keyword evidence="2" id="KW-0201">Cytochrome c-type biogenesis</keyword>
<evidence type="ECO:0000313" key="6">
    <source>
        <dbReference type="EMBL" id="PHQ27912.1"/>
    </source>
</evidence>
<sequence length="330" mass="38362">MRYLYFFISILLFSCNTQEENTFSLNGKIQSEGNGKMLYLIDAQSGNTLDSTLIENGRFNFKTKLPISPIYAKLKTKYDLFYTELWLENNPMVFDAEHKNFYYATIYGSKSQRQSEKLVKQIDTLSRKERNVVIQNFILENKDNPLGVVTLYHWFINLGKDLTEPVYNALSEANKSTLYGKEIDHFLRLNTNPDIGDQFVDASLKNPEGEVKRLSAFMGKTVLLEFWSTSCEPCRKDNMHLVKEYEKYSDKEFEIISISLDTDLDQWKEGIEDDQLNWVNLADLKGWRGDAAFIYGIKVLPSNYLINKDRIIIARNLRGEALTEKLRQIL</sequence>
<keyword evidence="7" id="KW-1185">Reference proteome</keyword>
<reference evidence="6 7" key="1">
    <citation type="submission" date="2017-08" db="EMBL/GenBank/DDBJ databases">
        <title>The whole genome shortgun sequences of strain Leeuwenhoekiella nanhaiensis G18 from the South China Sea.</title>
        <authorList>
            <person name="Liu Q."/>
        </authorList>
    </citation>
    <scope>NUCLEOTIDE SEQUENCE [LARGE SCALE GENOMIC DNA]</scope>
    <source>
        <strain evidence="6 7">G18</strain>
    </source>
</reference>
<organism evidence="6 7">
    <name type="scientific">Leeuwenhoekiella nanhaiensis</name>
    <dbReference type="NCBI Taxonomy" id="1655491"/>
    <lineage>
        <taxon>Bacteria</taxon>
        <taxon>Pseudomonadati</taxon>
        <taxon>Bacteroidota</taxon>
        <taxon>Flavobacteriia</taxon>
        <taxon>Flavobacteriales</taxon>
        <taxon>Flavobacteriaceae</taxon>
        <taxon>Leeuwenhoekiella</taxon>
    </lineage>
</organism>
<dbReference type="InterPro" id="IPR013766">
    <property type="entry name" value="Thioredoxin_domain"/>
</dbReference>
<dbReference type="PROSITE" id="PS51352">
    <property type="entry name" value="THIOREDOXIN_2"/>
    <property type="match status" value="1"/>
</dbReference>
<dbReference type="PANTHER" id="PTHR42852">
    <property type="entry name" value="THIOL:DISULFIDE INTERCHANGE PROTEIN DSBE"/>
    <property type="match status" value="1"/>
</dbReference>
<dbReference type="AlphaFoldDB" id="A0A2G1VMB4"/>
<dbReference type="GO" id="GO:0030313">
    <property type="term" value="C:cell envelope"/>
    <property type="evidence" value="ECO:0007669"/>
    <property type="project" value="UniProtKB-SubCell"/>
</dbReference>
<dbReference type="Proteomes" id="UP000229433">
    <property type="component" value="Unassembled WGS sequence"/>
</dbReference>
<dbReference type="SUPFAM" id="SSF52833">
    <property type="entry name" value="Thioredoxin-like"/>
    <property type="match status" value="1"/>
</dbReference>
<dbReference type="InterPro" id="IPR000866">
    <property type="entry name" value="AhpC/TSA"/>
</dbReference>
<dbReference type="CDD" id="cd02966">
    <property type="entry name" value="TlpA_like_family"/>
    <property type="match status" value="1"/>
</dbReference>
<evidence type="ECO:0000256" key="1">
    <source>
        <dbReference type="ARBA" id="ARBA00004196"/>
    </source>
</evidence>
<evidence type="ECO:0000256" key="2">
    <source>
        <dbReference type="ARBA" id="ARBA00022748"/>
    </source>
</evidence>
<dbReference type="InterPro" id="IPR025380">
    <property type="entry name" value="DUF4369"/>
</dbReference>
<evidence type="ECO:0000313" key="7">
    <source>
        <dbReference type="Proteomes" id="UP000229433"/>
    </source>
</evidence>
<dbReference type="GO" id="GO:0016209">
    <property type="term" value="F:antioxidant activity"/>
    <property type="evidence" value="ECO:0007669"/>
    <property type="project" value="InterPro"/>
</dbReference>
<dbReference type="RefSeq" id="WP_099647646.1">
    <property type="nucleotide sequence ID" value="NZ_KZ319305.1"/>
</dbReference>
<dbReference type="InterPro" id="IPR050553">
    <property type="entry name" value="Thioredoxin_ResA/DsbE_sf"/>
</dbReference>
<accession>A0A2G1VMB4</accession>
<comment type="caution">
    <text evidence="6">The sequence shown here is derived from an EMBL/GenBank/DDBJ whole genome shotgun (WGS) entry which is preliminary data.</text>
</comment>